<proteinExistence type="inferred from homology"/>
<evidence type="ECO:0000256" key="8">
    <source>
        <dbReference type="ARBA" id="ARBA00023242"/>
    </source>
</evidence>
<dbReference type="OrthoDB" id="407325at2759"/>
<evidence type="ECO:0000256" key="9">
    <source>
        <dbReference type="ARBA" id="ARBA00038126"/>
    </source>
</evidence>
<dbReference type="AlphaFoldDB" id="A0A8S1EU54"/>
<dbReference type="InterPro" id="IPR029063">
    <property type="entry name" value="SAM-dependent_MTases_sf"/>
</dbReference>
<keyword evidence="7" id="KW-0949">S-adenosyl-L-methionine</keyword>
<protein>
    <recommendedName>
        <fullName evidence="3">protein-histidine N-methyltransferase</fullName>
        <ecNumber evidence="3">2.1.1.85</ecNumber>
    </recommendedName>
</protein>
<dbReference type="PANTHER" id="PTHR14614:SF39">
    <property type="entry name" value="HISTIDINE PROTEIN METHYLTRANSFERASE 1 HOMOLOG"/>
    <property type="match status" value="1"/>
</dbReference>
<evidence type="ECO:0000256" key="1">
    <source>
        <dbReference type="ARBA" id="ARBA00004123"/>
    </source>
</evidence>
<dbReference type="Gene3D" id="3.40.50.150">
    <property type="entry name" value="Vaccinia Virus protein VP39"/>
    <property type="match status" value="1"/>
</dbReference>
<keyword evidence="4" id="KW-0963">Cytoplasm</keyword>
<evidence type="ECO:0000256" key="4">
    <source>
        <dbReference type="ARBA" id="ARBA00022490"/>
    </source>
</evidence>
<keyword evidence="5" id="KW-0489">Methyltransferase</keyword>
<name>A0A8S1EU54_9PELO</name>
<evidence type="ECO:0000256" key="7">
    <source>
        <dbReference type="ARBA" id="ARBA00022691"/>
    </source>
</evidence>
<keyword evidence="6" id="KW-0808">Transferase</keyword>
<evidence type="ECO:0000256" key="2">
    <source>
        <dbReference type="ARBA" id="ARBA00004496"/>
    </source>
</evidence>
<comment type="caution">
    <text evidence="10">The sequence shown here is derived from an EMBL/GenBank/DDBJ whole genome shotgun (WGS) entry which is preliminary data.</text>
</comment>
<sequence length="230" mass="25522">MNVLKLANGREVNYLNEVEVQILMDENGGKTKYADELDGVEASDITTHKYEGGFKIWECTIDLCEYIEENSEFFQGKNVLELGCGAALPSILAAIHGANEVVVQDFNASVIEFFTMPNLASNEHHAKLSSFAIAWDEVAEKVANRHFDVILSSETIYNEADYMHLHNAIAATLAENGVAWIAAKFFYFGVGGSVPSFCDFVNRHGTLTAKEIKVIDASVPRRIVELKRKL</sequence>
<comment type="subcellular location">
    <subcellularLocation>
        <location evidence="2">Cytoplasm</location>
    </subcellularLocation>
    <subcellularLocation>
        <location evidence="1">Nucleus</location>
    </subcellularLocation>
</comment>
<reference evidence="10 11" key="1">
    <citation type="submission" date="2020-04" db="EMBL/GenBank/DDBJ databases">
        <authorList>
            <person name="Laetsch R D."/>
            <person name="Stevens L."/>
            <person name="Kumar S."/>
            <person name="Blaxter L. M."/>
        </authorList>
    </citation>
    <scope>NUCLEOTIDE SEQUENCE [LARGE SCALE GENOMIC DNA]</scope>
</reference>
<dbReference type="GO" id="GO:0005737">
    <property type="term" value="C:cytoplasm"/>
    <property type="evidence" value="ECO:0007669"/>
    <property type="project" value="UniProtKB-SubCell"/>
</dbReference>
<comment type="similarity">
    <text evidence="9">Belongs to the methyltransferase superfamily. METTL18 family.</text>
</comment>
<evidence type="ECO:0000313" key="11">
    <source>
        <dbReference type="Proteomes" id="UP000494206"/>
    </source>
</evidence>
<dbReference type="Proteomes" id="UP000494206">
    <property type="component" value="Unassembled WGS sequence"/>
</dbReference>
<dbReference type="GO" id="GO:0032259">
    <property type="term" value="P:methylation"/>
    <property type="evidence" value="ECO:0007669"/>
    <property type="project" value="UniProtKB-KW"/>
</dbReference>
<organism evidence="10 11">
    <name type="scientific">Caenorhabditis bovis</name>
    <dbReference type="NCBI Taxonomy" id="2654633"/>
    <lineage>
        <taxon>Eukaryota</taxon>
        <taxon>Metazoa</taxon>
        <taxon>Ecdysozoa</taxon>
        <taxon>Nematoda</taxon>
        <taxon>Chromadorea</taxon>
        <taxon>Rhabditida</taxon>
        <taxon>Rhabditina</taxon>
        <taxon>Rhabditomorpha</taxon>
        <taxon>Rhabditoidea</taxon>
        <taxon>Rhabditidae</taxon>
        <taxon>Peloderinae</taxon>
        <taxon>Caenorhabditis</taxon>
    </lineage>
</organism>
<evidence type="ECO:0000256" key="6">
    <source>
        <dbReference type="ARBA" id="ARBA00022679"/>
    </source>
</evidence>
<dbReference type="CDD" id="cd02440">
    <property type="entry name" value="AdoMet_MTases"/>
    <property type="match status" value="1"/>
</dbReference>
<dbReference type="GO" id="GO:0005634">
    <property type="term" value="C:nucleus"/>
    <property type="evidence" value="ECO:0007669"/>
    <property type="project" value="UniProtKB-SubCell"/>
</dbReference>
<dbReference type="SUPFAM" id="SSF53335">
    <property type="entry name" value="S-adenosyl-L-methionine-dependent methyltransferases"/>
    <property type="match status" value="1"/>
</dbReference>
<evidence type="ECO:0000256" key="3">
    <source>
        <dbReference type="ARBA" id="ARBA00012533"/>
    </source>
</evidence>
<dbReference type="GO" id="GO:0018064">
    <property type="term" value="F:protein-L-histidine N-tele-methyltransferase activity"/>
    <property type="evidence" value="ECO:0007669"/>
    <property type="project" value="UniProtKB-EC"/>
</dbReference>
<keyword evidence="8" id="KW-0539">Nucleus</keyword>
<evidence type="ECO:0000256" key="5">
    <source>
        <dbReference type="ARBA" id="ARBA00022603"/>
    </source>
</evidence>
<dbReference type="PANTHER" id="PTHR14614">
    <property type="entry name" value="HEPATOCELLULAR CARCINOMA-ASSOCIATED ANTIGEN"/>
    <property type="match status" value="1"/>
</dbReference>
<evidence type="ECO:0000313" key="10">
    <source>
        <dbReference type="EMBL" id="CAB3403114.1"/>
    </source>
</evidence>
<dbReference type="EMBL" id="CADEPM010000003">
    <property type="protein sequence ID" value="CAB3403114.1"/>
    <property type="molecule type" value="Genomic_DNA"/>
</dbReference>
<dbReference type="EC" id="2.1.1.85" evidence="3"/>
<gene>
    <name evidence="10" type="ORF">CBOVIS_LOCUS5630</name>
</gene>
<accession>A0A8S1EU54</accession>
<dbReference type="InterPro" id="IPR019410">
    <property type="entry name" value="Methyltransf_16"/>
</dbReference>
<dbReference type="Pfam" id="PF10294">
    <property type="entry name" value="Methyltransf_16"/>
    <property type="match status" value="1"/>
</dbReference>
<keyword evidence="11" id="KW-1185">Reference proteome</keyword>